<dbReference type="Pfam" id="PF00931">
    <property type="entry name" value="NB-ARC"/>
    <property type="match status" value="1"/>
</dbReference>
<dbReference type="Proteomes" id="UP000653305">
    <property type="component" value="Unassembled WGS sequence"/>
</dbReference>
<dbReference type="EMBL" id="BMAC01000726">
    <property type="protein sequence ID" value="GFQ02079.1"/>
    <property type="molecule type" value="Genomic_DNA"/>
</dbReference>
<evidence type="ECO:0000256" key="6">
    <source>
        <dbReference type="ARBA" id="ARBA00022667"/>
    </source>
</evidence>
<dbReference type="OrthoDB" id="909160at2759"/>
<evidence type="ECO:0000256" key="3">
    <source>
        <dbReference type="ARBA" id="ARBA00008894"/>
    </source>
</evidence>
<feature type="domain" description="Disease resistance R13L4/SHOC-2-like LRR" evidence="14">
    <location>
        <begin position="547"/>
        <end position="808"/>
    </location>
</feature>
<dbReference type="SUPFAM" id="SSF52540">
    <property type="entry name" value="P-loop containing nucleoside triphosphate hydrolases"/>
    <property type="match status" value="1"/>
</dbReference>
<dbReference type="GO" id="GO:0005737">
    <property type="term" value="C:cytoplasm"/>
    <property type="evidence" value="ECO:0007669"/>
    <property type="project" value="UniProtKB-SubCell"/>
</dbReference>
<sequence length="884" mass="100563">MAAYAALISLRHIIEHLQHNPRPPISLDNTQLQSITEKVTLLQDFLEGYCHGGSEDAAALESRIAETAYVAEDIIESRIVNQIHETNISSIDDLYQDLQKLIQALDLINRDANALEIRENKTGNLMPAGSLGSAHNTVVGLDDVMYEIMDKLTGQQSNGRQIIIPVVGMGGIGKTTLARNVYVNPLIVQHFDILAWVTISHDYNVRTILLQVLLCLRTKVSNESLSEDEIGEKIYKILLGRRYLIIMDDMWSIEAWDKVKFFFPDNYNNNDGSKIMITTRTLYLALQLTDSYVLQMSFLDDDQSWNLLYKTVFGEGVCPLELEQLGKKIARNCKGLPLSIIVIGGVLANSERTQDGWKYVADNLNSIVNLEDSERCLKILHMSYNQLPIHLKPCFLYMGIFPQDCKISVSWIIKLWVAEGFLKPSAVNGKTLEMVALDYLEELIDRNLILVHKLGSVGNIKLCTIHDLLRDLCLRVSVKEKFYCVLETHSLNIPHGIHNVRRIGVHGSSSREDYFAQALDAMQAASLSRSLIFNFKGVLSALNLRDLDFRLLRVLKADKQLHYKVRGGYRCSLEDALQLVNSRHLAINAKENPRFPSSVCLLWNLQTLVVNHHSLVTAPPEIWKMPQLRHVRFSQLELHDPPWQGDFVLGNLQSLSRIRDFKCGEEVVKRIPNIKKLGIYYKTIGEGPCYHLNNLVRLRKLESLSCSFYIGNKLSFSVLVQTLVLPHSLKKLTLVGSGLSWEEMKTKIGLLPLLEVLKLRLWSFKGPEWETVEGQFCRLKFLLIQLCDDLEYWRTDSTHFPRLENLVLRDLDKLKEIPSGIGDIHTLRSIELDRCSDTAIISANEILKEQEELGNVGLQVQVRLWNENRAIESLASPNFRVEIL</sequence>
<dbReference type="Gene3D" id="1.20.5.4130">
    <property type="match status" value="1"/>
</dbReference>
<feature type="domain" description="NB-ARC" evidence="12">
    <location>
        <begin position="144"/>
        <end position="314"/>
    </location>
</feature>
<evidence type="ECO:0000256" key="2">
    <source>
        <dbReference type="ARBA" id="ARBA00004496"/>
    </source>
</evidence>
<dbReference type="GO" id="GO:0043531">
    <property type="term" value="F:ADP binding"/>
    <property type="evidence" value="ECO:0007669"/>
    <property type="project" value="InterPro"/>
</dbReference>
<evidence type="ECO:0000256" key="9">
    <source>
        <dbReference type="ARBA" id="ARBA00022821"/>
    </source>
</evidence>
<evidence type="ECO:0000256" key="4">
    <source>
        <dbReference type="ARBA" id="ARBA00022490"/>
    </source>
</evidence>
<dbReference type="PANTHER" id="PTHR23155:SF1152">
    <property type="entry name" value="AAA+ ATPASE DOMAIN-CONTAINING PROTEIN"/>
    <property type="match status" value="1"/>
</dbReference>
<dbReference type="GO" id="GO:0005524">
    <property type="term" value="F:ATP binding"/>
    <property type="evidence" value="ECO:0007669"/>
    <property type="project" value="UniProtKB-KW"/>
</dbReference>
<dbReference type="FunFam" id="3.40.50.300:FF:001091">
    <property type="entry name" value="Probable disease resistance protein At1g61300"/>
    <property type="match status" value="1"/>
</dbReference>
<feature type="coiled-coil region" evidence="11">
    <location>
        <begin position="91"/>
        <end position="118"/>
    </location>
</feature>
<keyword evidence="4" id="KW-0963">Cytoplasm</keyword>
<dbReference type="InterPro" id="IPR036388">
    <property type="entry name" value="WH-like_DNA-bd_sf"/>
</dbReference>
<comment type="function">
    <text evidence="1">Confers resistance to late blight (Phytophthora infestans) races carrying the avirulence gene Avr1. Resistance proteins guard the plant against pathogens that contain an appropriate avirulence protein via an indirect interaction with this avirulence protein. That triggers a defense system including the hypersensitive response, which restricts the pathogen growth.</text>
</comment>
<evidence type="ECO:0000313" key="15">
    <source>
        <dbReference type="EMBL" id="GFQ02079.1"/>
    </source>
</evidence>
<keyword evidence="6" id="KW-0381">Hypersensitive response</keyword>
<dbReference type="InterPro" id="IPR058922">
    <property type="entry name" value="WHD_DRP"/>
</dbReference>
<dbReference type="InterPro" id="IPR042197">
    <property type="entry name" value="Apaf_helical"/>
</dbReference>
<protein>
    <submittedName>
        <fullName evidence="15">Putative late blight resistance protein homolog r1a-6</fullName>
    </submittedName>
</protein>
<evidence type="ECO:0000256" key="1">
    <source>
        <dbReference type="ARBA" id="ARBA00002074"/>
    </source>
</evidence>
<evidence type="ECO:0000256" key="10">
    <source>
        <dbReference type="ARBA" id="ARBA00022840"/>
    </source>
</evidence>
<dbReference type="InterPro" id="IPR027417">
    <property type="entry name" value="P-loop_NTPase"/>
</dbReference>
<keyword evidence="10" id="KW-0067">ATP-binding</keyword>
<keyword evidence="9" id="KW-0611">Plant defense</keyword>
<keyword evidence="8" id="KW-0547">Nucleotide-binding</keyword>
<name>A0A830CWY3_9LAMI</name>
<dbReference type="SUPFAM" id="SSF52058">
    <property type="entry name" value="L domain-like"/>
    <property type="match status" value="1"/>
</dbReference>
<evidence type="ECO:0000259" key="13">
    <source>
        <dbReference type="Pfam" id="PF23559"/>
    </source>
</evidence>
<keyword evidence="5" id="KW-0433">Leucine-rich repeat</keyword>
<organism evidence="15 16">
    <name type="scientific">Phtheirospermum japonicum</name>
    <dbReference type="NCBI Taxonomy" id="374723"/>
    <lineage>
        <taxon>Eukaryota</taxon>
        <taxon>Viridiplantae</taxon>
        <taxon>Streptophyta</taxon>
        <taxon>Embryophyta</taxon>
        <taxon>Tracheophyta</taxon>
        <taxon>Spermatophyta</taxon>
        <taxon>Magnoliopsida</taxon>
        <taxon>eudicotyledons</taxon>
        <taxon>Gunneridae</taxon>
        <taxon>Pentapetalae</taxon>
        <taxon>asterids</taxon>
        <taxon>lamiids</taxon>
        <taxon>Lamiales</taxon>
        <taxon>Orobanchaceae</taxon>
        <taxon>Orobanchaceae incertae sedis</taxon>
        <taxon>Phtheirospermum</taxon>
    </lineage>
</organism>
<dbReference type="InterPro" id="IPR044974">
    <property type="entry name" value="Disease_R_plants"/>
</dbReference>
<dbReference type="PRINTS" id="PR00364">
    <property type="entry name" value="DISEASERSIST"/>
</dbReference>
<dbReference type="Gene3D" id="1.10.10.10">
    <property type="entry name" value="Winged helix-like DNA-binding domain superfamily/Winged helix DNA-binding domain"/>
    <property type="match status" value="1"/>
</dbReference>
<comment type="similarity">
    <text evidence="3">Belongs to the disease resistance NB-LRR family.</text>
</comment>
<evidence type="ECO:0000256" key="8">
    <source>
        <dbReference type="ARBA" id="ARBA00022741"/>
    </source>
</evidence>
<dbReference type="AlphaFoldDB" id="A0A830CWY3"/>
<evidence type="ECO:0000313" key="16">
    <source>
        <dbReference type="Proteomes" id="UP000653305"/>
    </source>
</evidence>
<dbReference type="Gene3D" id="3.40.50.300">
    <property type="entry name" value="P-loop containing nucleotide triphosphate hydrolases"/>
    <property type="match status" value="1"/>
</dbReference>
<reference evidence="15" key="1">
    <citation type="submission" date="2020-07" db="EMBL/GenBank/DDBJ databases">
        <title>Ethylene signaling mediates host invasion by parasitic plants.</title>
        <authorList>
            <person name="Yoshida S."/>
        </authorList>
    </citation>
    <scope>NUCLEOTIDE SEQUENCE</scope>
    <source>
        <strain evidence="15">Okayama</strain>
    </source>
</reference>
<comment type="caution">
    <text evidence="15">The sequence shown here is derived from an EMBL/GenBank/DDBJ whole genome shotgun (WGS) entry which is preliminary data.</text>
</comment>
<dbReference type="Pfam" id="PF23559">
    <property type="entry name" value="WHD_DRP"/>
    <property type="match status" value="1"/>
</dbReference>
<dbReference type="Gene3D" id="1.10.8.430">
    <property type="entry name" value="Helical domain of apoptotic protease-activating factors"/>
    <property type="match status" value="1"/>
</dbReference>
<evidence type="ECO:0000259" key="12">
    <source>
        <dbReference type="Pfam" id="PF00931"/>
    </source>
</evidence>
<dbReference type="InterPro" id="IPR055414">
    <property type="entry name" value="LRR_R13L4/SHOC2-like"/>
</dbReference>
<dbReference type="PANTHER" id="PTHR23155">
    <property type="entry name" value="DISEASE RESISTANCE PROTEIN RP"/>
    <property type="match status" value="1"/>
</dbReference>
<dbReference type="Gene3D" id="3.80.10.10">
    <property type="entry name" value="Ribonuclease Inhibitor"/>
    <property type="match status" value="1"/>
</dbReference>
<keyword evidence="7" id="KW-0677">Repeat</keyword>
<dbReference type="Pfam" id="PF23598">
    <property type="entry name" value="LRR_14"/>
    <property type="match status" value="1"/>
</dbReference>
<evidence type="ECO:0000259" key="14">
    <source>
        <dbReference type="Pfam" id="PF23598"/>
    </source>
</evidence>
<proteinExistence type="inferred from homology"/>
<evidence type="ECO:0000256" key="5">
    <source>
        <dbReference type="ARBA" id="ARBA00022614"/>
    </source>
</evidence>
<evidence type="ECO:0000256" key="7">
    <source>
        <dbReference type="ARBA" id="ARBA00022737"/>
    </source>
</evidence>
<keyword evidence="11" id="KW-0175">Coiled coil</keyword>
<dbReference type="GO" id="GO:0009626">
    <property type="term" value="P:plant-type hypersensitive response"/>
    <property type="evidence" value="ECO:0007669"/>
    <property type="project" value="UniProtKB-KW"/>
</dbReference>
<dbReference type="InterPro" id="IPR032675">
    <property type="entry name" value="LRR_dom_sf"/>
</dbReference>
<gene>
    <name evidence="15" type="ORF">PHJA_002351800</name>
</gene>
<dbReference type="FunFam" id="1.10.10.10:FF:000322">
    <property type="entry name" value="Probable disease resistance protein At1g63360"/>
    <property type="match status" value="1"/>
</dbReference>
<evidence type="ECO:0000256" key="11">
    <source>
        <dbReference type="SAM" id="Coils"/>
    </source>
</evidence>
<dbReference type="GO" id="GO:0051607">
    <property type="term" value="P:defense response to virus"/>
    <property type="evidence" value="ECO:0007669"/>
    <property type="project" value="UniProtKB-ARBA"/>
</dbReference>
<comment type="subcellular location">
    <subcellularLocation>
        <location evidence="2">Cytoplasm</location>
    </subcellularLocation>
</comment>
<dbReference type="InterPro" id="IPR002182">
    <property type="entry name" value="NB-ARC"/>
</dbReference>
<accession>A0A830CWY3</accession>
<feature type="domain" description="Disease resistance protein winged helix" evidence="13">
    <location>
        <begin position="400"/>
        <end position="473"/>
    </location>
</feature>
<keyword evidence="16" id="KW-1185">Reference proteome</keyword>